<organism evidence="7 8">
    <name type="scientific">Desulforamulus reducens (strain ATCC BAA-1160 / DSM 100696 / MI-1)</name>
    <name type="common">Desulfotomaculum reducens</name>
    <dbReference type="NCBI Taxonomy" id="349161"/>
    <lineage>
        <taxon>Bacteria</taxon>
        <taxon>Bacillati</taxon>
        <taxon>Bacillota</taxon>
        <taxon>Clostridia</taxon>
        <taxon>Eubacteriales</taxon>
        <taxon>Peptococcaceae</taxon>
        <taxon>Desulforamulus</taxon>
    </lineage>
</organism>
<evidence type="ECO:0000256" key="5">
    <source>
        <dbReference type="SAM" id="Phobius"/>
    </source>
</evidence>
<dbReference type="Pfam" id="PF00916">
    <property type="entry name" value="Sulfate_transp"/>
    <property type="match status" value="1"/>
</dbReference>
<dbReference type="Proteomes" id="UP000001556">
    <property type="component" value="Chromosome"/>
</dbReference>
<dbReference type="SUPFAM" id="SSF52091">
    <property type="entry name" value="SpoIIaa-like"/>
    <property type="match status" value="1"/>
</dbReference>
<evidence type="ECO:0000313" key="7">
    <source>
        <dbReference type="EMBL" id="ABO50171.1"/>
    </source>
</evidence>
<keyword evidence="2 5" id="KW-0812">Transmembrane</keyword>
<feature type="transmembrane region" description="Helical" evidence="5">
    <location>
        <begin position="58"/>
        <end position="75"/>
    </location>
</feature>
<dbReference type="KEGG" id="drm:Dred_1643"/>
<accession>A4J518</accession>
<dbReference type="InterPro" id="IPR036513">
    <property type="entry name" value="STAS_dom_sf"/>
</dbReference>
<protein>
    <submittedName>
        <fullName evidence="7">Sulphate transporter</fullName>
    </submittedName>
</protein>
<feature type="transmembrane region" description="Helical" evidence="5">
    <location>
        <begin position="338"/>
        <end position="366"/>
    </location>
</feature>
<dbReference type="OrthoDB" id="9771198at2"/>
<dbReference type="eggNOG" id="COG0659">
    <property type="taxonomic scope" value="Bacteria"/>
</dbReference>
<feature type="transmembrane region" description="Helical" evidence="5">
    <location>
        <begin position="387"/>
        <end position="416"/>
    </location>
</feature>
<evidence type="ECO:0000256" key="4">
    <source>
        <dbReference type="ARBA" id="ARBA00023136"/>
    </source>
</evidence>
<feature type="transmembrane region" description="Helical" evidence="5">
    <location>
        <begin position="256"/>
        <end position="277"/>
    </location>
</feature>
<dbReference type="Gene3D" id="3.30.750.24">
    <property type="entry name" value="STAS domain"/>
    <property type="match status" value="1"/>
</dbReference>
<dbReference type="PANTHER" id="PTHR11814">
    <property type="entry name" value="SULFATE TRANSPORTER"/>
    <property type="match status" value="1"/>
</dbReference>
<dbReference type="AlphaFoldDB" id="A4J518"/>
<dbReference type="GO" id="GO:0016020">
    <property type="term" value="C:membrane"/>
    <property type="evidence" value="ECO:0007669"/>
    <property type="project" value="UniProtKB-SubCell"/>
</dbReference>
<feature type="transmembrane region" description="Helical" evidence="5">
    <location>
        <begin position="297"/>
        <end position="318"/>
    </location>
</feature>
<dbReference type="InterPro" id="IPR011547">
    <property type="entry name" value="SLC26A/SulP_dom"/>
</dbReference>
<keyword evidence="4 5" id="KW-0472">Membrane</keyword>
<dbReference type="CDD" id="cd07042">
    <property type="entry name" value="STAS_SulP_like_sulfate_transporter"/>
    <property type="match status" value="1"/>
</dbReference>
<evidence type="ECO:0000256" key="2">
    <source>
        <dbReference type="ARBA" id="ARBA00022692"/>
    </source>
</evidence>
<dbReference type="Pfam" id="PF01740">
    <property type="entry name" value="STAS"/>
    <property type="match status" value="1"/>
</dbReference>
<gene>
    <name evidence="7" type="ordered locus">Dred_1643</name>
</gene>
<sequence length="583" mass="62374">MQSGEEQLSLGKFQFYGRMQGYSLEAFRKDIIAGIIVGVVAIPLALAFAIASGVRPEYGIYTSIIAGALVGIFGGSRVQIAGPTGAFVPVLLSIVMLYGFNNLLLASLLSGFMLILMGVTHMGTLIKFIPRPVTVGFTAGIAVIIFTGQVDTFLGLQGVAKHEYFIQNVLELTKHLHTVQVSSIIVALVCLFFLIFTDRYIPGVPGPLAGILVSTLVATFFFGGAIETIGSKFGSIPAGLPEFRIPKMSLNEVYKMIGPAFTIAMLGSIESLLSCMVADEMIGNKHNSNKELIGQGIANVIAPLFGGIAATGAIARTATNIRSGGTSPVSAVVHSLTVLILIITLAPMVSQIPLASMAPILMIVAWNMSSKNEIKHILRTTRSDSTVLITTFLLTVFVNLTVAVGFGLLLAVALFINRMSDTMSVQKVLPDHNGREKVTSNVVSPIHDCPQVAIFTINGALFFGAVETFEQTLTNCLAARPKVLILRMGNVFVMDATAEVVLEHIVDHFQRQKGTILISGLKTQPKKVLKNSGLYDKIGKEHFFGGTGLAISYALTKISAEKCRGCSHNAFYECSKLSIRDVG</sequence>
<dbReference type="HOGENOM" id="CLU_003182_13_1_9"/>
<feature type="transmembrane region" description="Helical" evidence="5">
    <location>
        <begin position="208"/>
        <end position="226"/>
    </location>
</feature>
<feature type="transmembrane region" description="Helical" evidence="5">
    <location>
        <begin position="176"/>
        <end position="196"/>
    </location>
</feature>
<dbReference type="RefSeq" id="WP_011877986.1">
    <property type="nucleotide sequence ID" value="NC_009253.1"/>
</dbReference>
<dbReference type="GO" id="GO:0055085">
    <property type="term" value="P:transmembrane transport"/>
    <property type="evidence" value="ECO:0007669"/>
    <property type="project" value="InterPro"/>
</dbReference>
<proteinExistence type="predicted"/>
<evidence type="ECO:0000256" key="3">
    <source>
        <dbReference type="ARBA" id="ARBA00022989"/>
    </source>
</evidence>
<reference evidence="7 8" key="1">
    <citation type="submission" date="2007-03" db="EMBL/GenBank/DDBJ databases">
        <title>Complete sequence of Desulfotomaculum reducens MI-1.</title>
        <authorList>
            <consortium name="US DOE Joint Genome Institute"/>
            <person name="Copeland A."/>
            <person name="Lucas S."/>
            <person name="Lapidus A."/>
            <person name="Barry K."/>
            <person name="Detter J.C."/>
            <person name="Glavina del Rio T."/>
            <person name="Hammon N."/>
            <person name="Israni S."/>
            <person name="Dalin E."/>
            <person name="Tice H."/>
            <person name="Pitluck S."/>
            <person name="Sims D."/>
            <person name="Brettin T."/>
            <person name="Bruce D."/>
            <person name="Han C."/>
            <person name="Tapia R."/>
            <person name="Schmutz J."/>
            <person name="Larimer F."/>
            <person name="Land M."/>
            <person name="Hauser L."/>
            <person name="Kyrpides N."/>
            <person name="Kim E."/>
            <person name="Tebo B.M."/>
            <person name="Richardson P."/>
        </authorList>
    </citation>
    <scope>NUCLEOTIDE SEQUENCE [LARGE SCALE GENOMIC DNA]</scope>
    <source>
        <strain evidence="7 8">MI-1</strain>
    </source>
</reference>
<evidence type="ECO:0000313" key="8">
    <source>
        <dbReference type="Proteomes" id="UP000001556"/>
    </source>
</evidence>
<keyword evidence="3 5" id="KW-1133">Transmembrane helix</keyword>
<feature type="domain" description="STAS" evidence="6">
    <location>
        <begin position="450"/>
        <end position="554"/>
    </location>
</feature>
<dbReference type="InterPro" id="IPR002645">
    <property type="entry name" value="STAS_dom"/>
</dbReference>
<evidence type="ECO:0000259" key="6">
    <source>
        <dbReference type="PROSITE" id="PS50801"/>
    </source>
</evidence>
<evidence type="ECO:0000256" key="1">
    <source>
        <dbReference type="ARBA" id="ARBA00004141"/>
    </source>
</evidence>
<feature type="transmembrane region" description="Helical" evidence="5">
    <location>
        <begin position="31"/>
        <end position="52"/>
    </location>
</feature>
<comment type="subcellular location">
    <subcellularLocation>
        <location evidence="1">Membrane</location>
        <topology evidence="1">Multi-pass membrane protein</topology>
    </subcellularLocation>
</comment>
<dbReference type="EMBL" id="CP000612">
    <property type="protein sequence ID" value="ABO50171.1"/>
    <property type="molecule type" value="Genomic_DNA"/>
</dbReference>
<keyword evidence="8" id="KW-1185">Reference proteome</keyword>
<feature type="transmembrane region" description="Helical" evidence="5">
    <location>
        <begin position="133"/>
        <end position="156"/>
    </location>
</feature>
<dbReference type="InterPro" id="IPR001902">
    <property type="entry name" value="SLC26A/SulP_fam"/>
</dbReference>
<dbReference type="PROSITE" id="PS50801">
    <property type="entry name" value="STAS"/>
    <property type="match status" value="1"/>
</dbReference>
<name>A4J518_DESRM</name>
<dbReference type="STRING" id="349161.Dred_1643"/>